<dbReference type="InterPro" id="IPR029063">
    <property type="entry name" value="SAM-dependent_MTases_sf"/>
</dbReference>
<evidence type="ECO:0000256" key="3">
    <source>
        <dbReference type="ARBA" id="ARBA00022691"/>
    </source>
</evidence>
<reference evidence="5 6" key="1">
    <citation type="submission" date="2021-04" db="EMBL/GenBank/DDBJ databases">
        <authorList>
            <person name="Tang X."/>
            <person name="Zhou X."/>
            <person name="Chen X."/>
            <person name="Cernava T."/>
            <person name="Zhang C."/>
        </authorList>
    </citation>
    <scope>NUCLEOTIDE SEQUENCE [LARGE SCALE GENOMIC DNA]</scope>
    <source>
        <strain evidence="5 6">BH-SS-21</strain>
    </source>
</reference>
<dbReference type="SUPFAM" id="SSF53335">
    <property type="entry name" value="S-adenosyl-L-methionine-dependent methyltransferases"/>
    <property type="match status" value="1"/>
</dbReference>
<keyword evidence="1 5" id="KW-0489">Methyltransferase</keyword>
<evidence type="ECO:0000313" key="5">
    <source>
        <dbReference type="EMBL" id="MBQ0851447.1"/>
    </source>
</evidence>
<name>A0A940XVG9_9ACTN</name>
<protein>
    <submittedName>
        <fullName evidence="5">Methyltransferase domain-containing protein</fullName>
    </submittedName>
</protein>
<dbReference type="GO" id="GO:0032259">
    <property type="term" value="P:methylation"/>
    <property type="evidence" value="ECO:0007669"/>
    <property type="project" value="UniProtKB-KW"/>
</dbReference>
<comment type="caution">
    <text evidence="5">The sequence shown here is derived from an EMBL/GenBank/DDBJ whole genome shotgun (WGS) entry which is preliminary data.</text>
</comment>
<dbReference type="Pfam" id="PF13649">
    <property type="entry name" value="Methyltransf_25"/>
    <property type="match status" value="1"/>
</dbReference>
<dbReference type="AlphaFoldDB" id="A0A940XVG9"/>
<keyword evidence="6" id="KW-1185">Reference proteome</keyword>
<dbReference type="PANTHER" id="PTHR43464">
    <property type="entry name" value="METHYLTRANSFERASE"/>
    <property type="match status" value="1"/>
</dbReference>
<evidence type="ECO:0000313" key="6">
    <source>
        <dbReference type="Proteomes" id="UP000677413"/>
    </source>
</evidence>
<evidence type="ECO:0000259" key="4">
    <source>
        <dbReference type="Pfam" id="PF13649"/>
    </source>
</evidence>
<evidence type="ECO:0000256" key="1">
    <source>
        <dbReference type="ARBA" id="ARBA00022603"/>
    </source>
</evidence>
<dbReference type="EMBL" id="JAGPYQ010000001">
    <property type="protein sequence ID" value="MBQ0851447.1"/>
    <property type="molecule type" value="Genomic_DNA"/>
</dbReference>
<dbReference type="Gene3D" id="3.40.50.150">
    <property type="entry name" value="Vaccinia Virus protein VP39"/>
    <property type="match status" value="1"/>
</dbReference>
<gene>
    <name evidence="5" type="ORF">J8N05_25095</name>
</gene>
<feature type="domain" description="Methyltransferase" evidence="4">
    <location>
        <begin position="57"/>
        <end position="163"/>
    </location>
</feature>
<keyword evidence="3" id="KW-0949">S-adenosyl-L-methionine</keyword>
<evidence type="ECO:0000256" key="2">
    <source>
        <dbReference type="ARBA" id="ARBA00022679"/>
    </source>
</evidence>
<proteinExistence type="predicted"/>
<dbReference type="RefSeq" id="WP_210886243.1">
    <property type="nucleotide sequence ID" value="NZ_JAGPYQ010000001.1"/>
</dbReference>
<keyword evidence="2" id="KW-0808">Transferase</keyword>
<dbReference type="GO" id="GO:0008168">
    <property type="term" value="F:methyltransferase activity"/>
    <property type="evidence" value="ECO:0007669"/>
    <property type="project" value="UniProtKB-KW"/>
</dbReference>
<dbReference type="Proteomes" id="UP000677413">
    <property type="component" value="Unassembled WGS sequence"/>
</dbReference>
<dbReference type="InterPro" id="IPR041698">
    <property type="entry name" value="Methyltransf_25"/>
</dbReference>
<accession>A0A940XVG9</accession>
<dbReference type="PANTHER" id="PTHR43464:SF19">
    <property type="entry name" value="UBIQUINONE BIOSYNTHESIS O-METHYLTRANSFERASE, MITOCHONDRIAL"/>
    <property type="match status" value="1"/>
</dbReference>
<sequence length="295" mass="32053">MDRGIDIVHGDDGEQAARWNGTAGHAWVESRAVLDELFRPFEDLLVEAAVTERASRVLDVGCGTGSTTLAVARRLGARGRCVGVDLSEPMITVARTRAGQEGGQNGQEGGNEGTRASFVLADAQDHPFEPGTFDLVVSRFGVMFFNDSVEAFTNLRRAVRDDGGLRFITWRGPADNPFMTTAERAAAPFMPNLPARRPDGPGQFAFADADRVRRVLEESGWTGVDIWPLDVDCTLPESALVPYFTRLGPLGLVLREADERIRAGLVETVRAAFDPYVRGAEVRFTAACWTVGARA</sequence>
<dbReference type="CDD" id="cd02440">
    <property type="entry name" value="AdoMet_MTases"/>
    <property type="match status" value="1"/>
</dbReference>
<organism evidence="5 6">
    <name type="scientific">Streptomyces liliiviolaceus</name>
    <dbReference type="NCBI Taxonomy" id="2823109"/>
    <lineage>
        <taxon>Bacteria</taxon>
        <taxon>Bacillati</taxon>
        <taxon>Actinomycetota</taxon>
        <taxon>Actinomycetes</taxon>
        <taxon>Kitasatosporales</taxon>
        <taxon>Streptomycetaceae</taxon>
        <taxon>Streptomyces</taxon>
    </lineage>
</organism>